<sequence>MRSHSSGMPRATAAALLFAVAAVAAASEAGQQPIDNFLTFTASPVEIQASLPPADDRLAASAFGTPLDAVRLHQLRGGDSQVNNDILVDGAVNDNTADRIVSGANTINGGSFANASGINTVIQNTGSNVLIQNAMIVNVQFADPGP</sequence>
<evidence type="ECO:0000313" key="2">
    <source>
        <dbReference type="EMBL" id="SOD51449.1"/>
    </source>
</evidence>
<evidence type="ECO:0000256" key="1">
    <source>
        <dbReference type="SAM" id="SignalP"/>
    </source>
</evidence>
<keyword evidence="3" id="KW-1185">Reference proteome</keyword>
<feature type="signal peptide" evidence="1">
    <location>
        <begin position="1"/>
        <end position="26"/>
    </location>
</feature>
<feature type="chain" id="PRO_5012809472" evidence="1">
    <location>
        <begin position="27"/>
        <end position="146"/>
    </location>
</feature>
<dbReference type="RefSeq" id="WP_238394514.1">
    <property type="nucleotide sequence ID" value="NZ_OCND01000001.1"/>
</dbReference>
<dbReference type="AlphaFoldDB" id="A0A286CYL4"/>
<accession>A0A286CYL4</accession>
<keyword evidence="1" id="KW-0732">Signal</keyword>
<reference evidence="2 3" key="1">
    <citation type="submission" date="2017-09" db="EMBL/GenBank/DDBJ databases">
        <authorList>
            <person name="Ehlers B."/>
            <person name="Leendertz F.H."/>
        </authorList>
    </citation>
    <scope>NUCLEOTIDE SEQUENCE [LARGE SCALE GENOMIC DNA]</scope>
    <source>
        <strain evidence="2 3">CGMCC 1.10978</strain>
    </source>
</reference>
<organism evidence="2 3">
    <name type="scientific">Pseudoxanthomonas wuyuanensis</name>
    <dbReference type="NCBI Taxonomy" id="1073196"/>
    <lineage>
        <taxon>Bacteria</taxon>
        <taxon>Pseudomonadati</taxon>
        <taxon>Pseudomonadota</taxon>
        <taxon>Gammaproteobacteria</taxon>
        <taxon>Lysobacterales</taxon>
        <taxon>Lysobacteraceae</taxon>
        <taxon>Pseudoxanthomonas</taxon>
    </lineage>
</organism>
<proteinExistence type="predicted"/>
<gene>
    <name evidence="2" type="ORF">SAMN06296416_101628</name>
</gene>
<protein>
    <submittedName>
        <fullName evidence="2">Uncharacterized protein</fullName>
    </submittedName>
</protein>
<evidence type="ECO:0000313" key="3">
    <source>
        <dbReference type="Proteomes" id="UP000219374"/>
    </source>
</evidence>
<name>A0A286CYL4_9GAMM</name>
<dbReference type="EMBL" id="OCND01000001">
    <property type="protein sequence ID" value="SOD51449.1"/>
    <property type="molecule type" value="Genomic_DNA"/>
</dbReference>
<dbReference type="Proteomes" id="UP000219374">
    <property type="component" value="Unassembled WGS sequence"/>
</dbReference>